<name>F8Q5F8_SERL3</name>
<gene>
    <name evidence="2" type="ORF">SERLA73DRAFT_154747</name>
</gene>
<organism evidence="3">
    <name type="scientific">Serpula lacrymans var. lacrymans (strain S7.3)</name>
    <name type="common">Dry rot fungus</name>
    <dbReference type="NCBI Taxonomy" id="936435"/>
    <lineage>
        <taxon>Eukaryota</taxon>
        <taxon>Fungi</taxon>
        <taxon>Dikarya</taxon>
        <taxon>Basidiomycota</taxon>
        <taxon>Agaricomycotina</taxon>
        <taxon>Agaricomycetes</taxon>
        <taxon>Agaricomycetidae</taxon>
        <taxon>Boletales</taxon>
        <taxon>Coniophorineae</taxon>
        <taxon>Serpulaceae</taxon>
        <taxon>Serpula</taxon>
    </lineage>
</organism>
<dbReference type="Proteomes" id="UP000008063">
    <property type="component" value="Unassembled WGS sequence"/>
</dbReference>
<evidence type="ECO:0000313" key="3">
    <source>
        <dbReference type="Proteomes" id="UP000008063"/>
    </source>
</evidence>
<proteinExistence type="predicted"/>
<sequence>MSPGTTTLWCSFCTKSIKPNDTSIRSALCTNYLVLHDQVPLNNYFEGLVHPTYENTQRVKLLKGVANDYIPSLVKLYRICPLTFPDLPTCLLPFDFEHTLPCGIILRKKPYGEPTYNIPSSFFTNNYYDIYSASPVHYQPIEYFCIGNNLNNLSIINYLTRLCRTLYLPQIKDLEAFGPRFGLQHSTAVVIVTPTTKDQIQRVVAGLARFDQLITIAQRKARDREDYIAEIDHIQYISKYVLKYHWVLEILTPFVVNQQSDHPEHFIVTVIQSNFWAIVSHSPQTRIYLQYSIGYQGRNSDTPLLPTVQQLFLPIAERIEIQTGSSLESIIGVKSDKGSDSEESVEGIEYWRPEEAEGGQFPSNFEFDPDFN</sequence>
<evidence type="ECO:0000313" key="2">
    <source>
        <dbReference type="EMBL" id="EGN96429.1"/>
    </source>
</evidence>
<dbReference type="HOGENOM" id="CLU_792643_0_0_1"/>
<accession>F8Q5F8</accession>
<evidence type="ECO:0000256" key="1">
    <source>
        <dbReference type="SAM" id="MobiDB-lite"/>
    </source>
</evidence>
<dbReference type="EMBL" id="GL945484">
    <property type="protein sequence ID" value="EGN96429.1"/>
    <property type="molecule type" value="Genomic_DNA"/>
</dbReference>
<keyword evidence="3" id="KW-1185">Reference proteome</keyword>
<protein>
    <submittedName>
        <fullName evidence="2">Uncharacterized protein</fullName>
    </submittedName>
</protein>
<dbReference type="AlphaFoldDB" id="F8Q5F8"/>
<feature type="region of interest" description="Disordered" evidence="1">
    <location>
        <begin position="333"/>
        <end position="372"/>
    </location>
</feature>
<reference evidence="3" key="1">
    <citation type="journal article" date="2011" name="Science">
        <title>The plant cell wall-decomposing machinery underlies the functional diversity of forest fungi.</title>
        <authorList>
            <person name="Eastwood D.C."/>
            <person name="Floudas D."/>
            <person name="Binder M."/>
            <person name="Majcherczyk A."/>
            <person name="Schneider P."/>
            <person name="Aerts A."/>
            <person name="Asiegbu F.O."/>
            <person name="Baker S.E."/>
            <person name="Barry K."/>
            <person name="Bendiksby M."/>
            <person name="Blumentritt M."/>
            <person name="Coutinho P.M."/>
            <person name="Cullen D."/>
            <person name="de Vries R.P."/>
            <person name="Gathman A."/>
            <person name="Goodell B."/>
            <person name="Henrissat B."/>
            <person name="Ihrmark K."/>
            <person name="Kauserud H."/>
            <person name="Kohler A."/>
            <person name="LaButti K."/>
            <person name="Lapidus A."/>
            <person name="Lavin J.L."/>
            <person name="Lee Y.-H."/>
            <person name="Lindquist E."/>
            <person name="Lilly W."/>
            <person name="Lucas S."/>
            <person name="Morin E."/>
            <person name="Murat C."/>
            <person name="Oguiza J.A."/>
            <person name="Park J."/>
            <person name="Pisabarro A.G."/>
            <person name="Riley R."/>
            <person name="Rosling A."/>
            <person name="Salamov A."/>
            <person name="Schmidt O."/>
            <person name="Schmutz J."/>
            <person name="Skrede I."/>
            <person name="Stenlid J."/>
            <person name="Wiebenga A."/>
            <person name="Xie X."/>
            <person name="Kuees U."/>
            <person name="Hibbett D.S."/>
            <person name="Hoffmeister D."/>
            <person name="Hoegberg N."/>
            <person name="Martin F."/>
            <person name="Grigoriev I.V."/>
            <person name="Watkinson S.C."/>
        </authorList>
    </citation>
    <scope>NUCLEOTIDE SEQUENCE [LARGE SCALE GENOMIC DNA]</scope>
    <source>
        <strain evidence="3">strain S7.3</strain>
    </source>
</reference>
<dbReference type="InParanoid" id="F8Q5F8"/>